<evidence type="ECO:0000313" key="2">
    <source>
        <dbReference type="Proteomes" id="UP001156601"/>
    </source>
</evidence>
<dbReference type="AlphaFoldDB" id="A0AA37SVI4"/>
<comment type="caution">
    <text evidence="1">The sequence shown here is derived from an EMBL/GenBank/DDBJ whole genome shotgun (WGS) entry which is preliminary data.</text>
</comment>
<reference evidence="1" key="2">
    <citation type="submission" date="2023-01" db="EMBL/GenBank/DDBJ databases">
        <title>Draft genome sequence of Agaribacter marinus strain NBRC 110023.</title>
        <authorList>
            <person name="Sun Q."/>
            <person name="Mori K."/>
        </authorList>
    </citation>
    <scope>NUCLEOTIDE SEQUENCE</scope>
    <source>
        <strain evidence="1">NBRC 110023</strain>
    </source>
</reference>
<accession>A0AA37SVI4</accession>
<reference evidence="1" key="1">
    <citation type="journal article" date="2014" name="Int. J. Syst. Evol. Microbiol.">
        <title>Complete genome sequence of Corynebacterium casei LMG S-19264T (=DSM 44701T), isolated from a smear-ripened cheese.</title>
        <authorList>
            <consortium name="US DOE Joint Genome Institute (JGI-PGF)"/>
            <person name="Walter F."/>
            <person name="Albersmeier A."/>
            <person name="Kalinowski J."/>
            <person name="Ruckert C."/>
        </authorList>
    </citation>
    <scope>NUCLEOTIDE SEQUENCE</scope>
    <source>
        <strain evidence="1">NBRC 110023</strain>
    </source>
</reference>
<dbReference type="PROSITE" id="PS51257">
    <property type="entry name" value="PROKAR_LIPOPROTEIN"/>
    <property type="match status" value="1"/>
</dbReference>
<sequence>MKFTHKSLLATAVVTALTGCGGSDGDSSAPNSAPVFDRTVVEAKDFSDVVSETAIANGDFTTAVVENGEDVQWEINVSERVRFFTNPINASAERVDYFTVDLLEGVSDPDGDVLSVKEVEFIWPGPDCSDTLSNAVQFDFICDDILEPLGYSAGQEGLTFIDITRIREAQNLPLIDEPVYGFDLRQSELRVSPRLFAPLLRNTQTAQMHMRYVVTDGEEEIVRIVKVTVDGWDSAPLFVEVEDDGSPRMEGGEFVPIPEMASQISEKSDVVTIDMLEGVFDPDVFNTENIAEEFGDLTELYDGRQTYQPELISVVNAAVTTLDGSEVPENFASTSQVFNPLTEKFEFTLTIDPSVYADILAGGENQEVIITYQVTDGDNFTTRSIPITVLGANEFNAPIFDSDLALSIGTNDFITEVDLRDGSVDPDGDSISVVNLTPLPGSEEQYGVDLSKENFVTIDPYAFTNLAEGETQTLSYTYVLSDGELASQERRVDIEITGEAANLIYKDPGFEQGPGSIGNGQENPTPESGWVWQWSANSFDLLSVSADAAHSGDWGAQIGDQATFLAMHRSGITQGEIVEGNRFYLSYFSKSLDPNAAADTRIQTFLNKNGVFSDSDILEFRFLGSNEAPVTEWGERIATYVASNFFDKDSTPDFNFTVQVNTDWVLDDFRLIKFESPLERQLIPFGNFNANSNEGWKVEGDGATLAVTEEANRNPDPDGVEYGLQIETGDTGGALVLDADNFAQGKVKSGIRYIVQFDARTASMASFPFNWSFSEVNGSDNFTRRLQVGEPSNTAWNTYFIHLDTGSDAFDSQGPVNSDLNFNWSDAEVEVRLQLPPNSEIQLDNINIYPVPRY</sequence>
<organism evidence="1 2">
    <name type="scientific">Agaribacter marinus</name>
    <dbReference type="NCBI Taxonomy" id="1431249"/>
    <lineage>
        <taxon>Bacteria</taxon>
        <taxon>Pseudomonadati</taxon>
        <taxon>Pseudomonadota</taxon>
        <taxon>Gammaproteobacteria</taxon>
        <taxon>Alteromonadales</taxon>
        <taxon>Alteromonadaceae</taxon>
        <taxon>Agaribacter</taxon>
    </lineage>
</organism>
<dbReference type="RefSeq" id="WP_284216592.1">
    <property type="nucleotide sequence ID" value="NZ_BSOT01000005.1"/>
</dbReference>
<gene>
    <name evidence="1" type="ORF">GCM10007852_11960</name>
</gene>
<dbReference type="Proteomes" id="UP001156601">
    <property type="component" value="Unassembled WGS sequence"/>
</dbReference>
<proteinExistence type="predicted"/>
<keyword evidence="2" id="KW-1185">Reference proteome</keyword>
<dbReference type="EMBL" id="BSOT01000005">
    <property type="protein sequence ID" value="GLR70288.1"/>
    <property type="molecule type" value="Genomic_DNA"/>
</dbReference>
<protein>
    <submittedName>
        <fullName evidence="1">Uncharacterized protein</fullName>
    </submittedName>
</protein>
<evidence type="ECO:0000313" key="1">
    <source>
        <dbReference type="EMBL" id="GLR70288.1"/>
    </source>
</evidence>
<name>A0AA37SVI4_9ALTE</name>